<dbReference type="PROSITE" id="PS51318">
    <property type="entry name" value="TAT"/>
    <property type="match status" value="1"/>
</dbReference>
<evidence type="ECO:0000256" key="5">
    <source>
        <dbReference type="ARBA" id="ARBA00041027"/>
    </source>
</evidence>
<dbReference type="InterPro" id="IPR011707">
    <property type="entry name" value="Cu-oxidase-like_N"/>
</dbReference>
<dbReference type="Gene3D" id="2.60.40.420">
    <property type="entry name" value="Cupredoxins - blue copper proteins"/>
    <property type="match status" value="3"/>
</dbReference>
<feature type="signal peptide" evidence="9">
    <location>
        <begin position="1"/>
        <end position="28"/>
    </location>
</feature>
<dbReference type="PROSITE" id="PS00080">
    <property type="entry name" value="MULTICOPPER_OXIDASE2"/>
    <property type="match status" value="1"/>
</dbReference>
<keyword evidence="3" id="KW-0560">Oxidoreductase</keyword>
<feature type="domain" description="Plastocyanin-like" evidence="10">
    <location>
        <begin position="416"/>
        <end position="538"/>
    </location>
</feature>
<evidence type="ECO:0000313" key="12">
    <source>
        <dbReference type="EMBL" id="SBW25229.1"/>
    </source>
</evidence>
<dbReference type="CDD" id="cd13890">
    <property type="entry name" value="CuRO_3_CueO_FtsP"/>
    <property type="match status" value="1"/>
</dbReference>
<evidence type="ECO:0000256" key="8">
    <source>
        <dbReference type="ARBA" id="ARBA00048092"/>
    </source>
</evidence>
<reference evidence="12 13" key="1">
    <citation type="submission" date="2016-04" db="EMBL/GenBank/DDBJ databases">
        <authorList>
            <person name="Mornico D."/>
        </authorList>
    </citation>
    <scope>NUCLEOTIDE SEQUENCE [LARGE SCALE GENOMIC DNA]</scope>
    <source>
        <strain evidence="12 13">A121</strain>
    </source>
</reference>
<dbReference type="InterPro" id="IPR008972">
    <property type="entry name" value="Cupredoxin"/>
</dbReference>
<dbReference type="CDD" id="cd04232">
    <property type="entry name" value="CuRO_1_CueO_FtsP"/>
    <property type="match status" value="1"/>
</dbReference>
<protein>
    <recommendedName>
        <fullName evidence="5">Multicopper oxidase CueO</fullName>
        <ecNumber evidence="4">1.16.3.4</ecNumber>
    </recommendedName>
    <alternativeName>
        <fullName evidence="6">Copper efflux oxidase</fullName>
    </alternativeName>
    <alternativeName>
        <fullName evidence="7">Cuprous oxidase</fullName>
    </alternativeName>
</protein>
<comment type="subunit">
    <text evidence="1">Monomer.</text>
</comment>
<dbReference type="InterPro" id="IPR045087">
    <property type="entry name" value="Cu-oxidase_fam"/>
</dbReference>
<comment type="caution">
    <text evidence="12">The sequence shown here is derived from an EMBL/GenBank/DDBJ whole genome shotgun (WGS) entry which is preliminary data.</text>
</comment>
<evidence type="ECO:0000259" key="10">
    <source>
        <dbReference type="Pfam" id="PF07731"/>
    </source>
</evidence>
<evidence type="ECO:0000256" key="7">
    <source>
        <dbReference type="ARBA" id="ARBA00043090"/>
    </source>
</evidence>
<proteinExistence type="predicted"/>
<accession>A0ABY0JPE0</accession>
<dbReference type="PANTHER" id="PTHR48267">
    <property type="entry name" value="CUPREDOXIN SUPERFAMILY PROTEIN"/>
    <property type="match status" value="1"/>
</dbReference>
<evidence type="ECO:0000256" key="9">
    <source>
        <dbReference type="SAM" id="SignalP"/>
    </source>
</evidence>
<comment type="catalytic activity">
    <reaction evidence="8">
        <text>4 Cu(+) + O2 + 4 H(+) = 4 Cu(2+) + 2 H2O</text>
        <dbReference type="Rhea" id="RHEA:30083"/>
        <dbReference type="ChEBI" id="CHEBI:15377"/>
        <dbReference type="ChEBI" id="CHEBI:15378"/>
        <dbReference type="ChEBI" id="CHEBI:15379"/>
        <dbReference type="ChEBI" id="CHEBI:29036"/>
        <dbReference type="ChEBI" id="CHEBI:49552"/>
        <dbReference type="EC" id="1.16.3.4"/>
    </reaction>
    <physiologicalReaction direction="left-to-right" evidence="8">
        <dbReference type="Rhea" id="RHEA:30084"/>
    </physiologicalReaction>
</comment>
<dbReference type="Pfam" id="PF07731">
    <property type="entry name" value="Cu-oxidase_2"/>
    <property type="match status" value="1"/>
</dbReference>
<dbReference type="InterPro" id="IPR006311">
    <property type="entry name" value="TAT_signal"/>
</dbReference>
<dbReference type="InterPro" id="IPR002355">
    <property type="entry name" value="Cu_oxidase_Cu_BS"/>
</dbReference>
<dbReference type="SUPFAM" id="SSF49503">
    <property type="entry name" value="Cupredoxins"/>
    <property type="match status" value="3"/>
</dbReference>
<gene>
    <name evidence="12" type="ORF">BN4901_2327</name>
</gene>
<keyword evidence="2" id="KW-0479">Metal-binding</keyword>
<evidence type="ECO:0000256" key="1">
    <source>
        <dbReference type="ARBA" id="ARBA00011245"/>
    </source>
</evidence>
<dbReference type="RefSeq" id="WP_087051022.1">
    <property type="nucleotide sequence ID" value="NZ_FLUX01000029.1"/>
</dbReference>
<keyword evidence="9" id="KW-0732">Signal</keyword>
<dbReference type="CDD" id="cd13867">
    <property type="entry name" value="CuRO_2_CueO_FtsP"/>
    <property type="match status" value="1"/>
</dbReference>
<dbReference type="Pfam" id="PF07732">
    <property type="entry name" value="Cu-oxidase_3"/>
    <property type="match status" value="1"/>
</dbReference>
<dbReference type="EC" id="1.16.3.4" evidence="4"/>
<evidence type="ECO:0000256" key="4">
    <source>
        <dbReference type="ARBA" id="ARBA00038978"/>
    </source>
</evidence>
<evidence type="ECO:0000256" key="3">
    <source>
        <dbReference type="ARBA" id="ARBA00023002"/>
    </source>
</evidence>
<organism evidence="12 13">
    <name type="scientific">Citrobacter europaeus</name>
    <dbReference type="NCBI Taxonomy" id="1914243"/>
    <lineage>
        <taxon>Bacteria</taxon>
        <taxon>Pseudomonadati</taxon>
        <taxon>Pseudomonadota</taxon>
        <taxon>Gammaproteobacteria</taxon>
        <taxon>Enterobacterales</taxon>
        <taxon>Enterobacteriaceae</taxon>
        <taxon>Citrobacter</taxon>
    </lineage>
</organism>
<dbReference type="PANTHER" id="PTHR48267:SF1">
    <property type="entry name" value="BILIRUBIN OXIDASE"/>
    <property type="match status" value="1"/>
</dbReference>
<evidence type="ECO:0000256" key="6">
    <source>
        <dbReference type="ARBA" id="ARBA00042896"/>
    </source>
</evidence>
<name>A0ABY0JPE0_9ENTR</name>
<evidence type="ECO:0000256" key="2">
    <source>
        <dbReference type="ARBA" id="ARBA00022723"/>
    </source>
</evidence>
<sequence length="538" mass="58691">MQRRDFLKYSVALGVASALPLWSRSVFAADRPALPIPDLLTADASNRIQLIAQAGQSSFAGKTATTWGYNGNLLGPAVKLSKGQAVTVDIHNQLAEETTLHWHGLEIPGEVDGGPQGIIPAGGKRSVTFTPDQRAATCWLHPHQHGKTGRQVAMGLAGLVLIEDEEIRKLLLPKQWGIDDVPVIIQDKQFSADGQVNYQLDIMTAAVGWFGDTLLTNGAIYPQHAAPRGWLRLRLLNGCNARSLNIAASDNRPLYVIASDGGLLAEPVKVTELPMLMGERFEVLVDVSDGKAFDLVTLPVSQMGMAIAPFDKPHPVMRVQPLLITASGTLPDTLTSMPALPSLEGLTVRKLQLSMDPMLDMMGMQMLMKKYGAQAMAGMDHGKMMGHMDNDNMGHGNMNHGNMDHGEMGNMQHGDMGNMKHGTFDFHNANRINGQAFDMNKPMFAAAKGQHERWVISGQGDMMLHPFHIHGTQFRILSENGKAPAAHRAGWKDTVRVEGGVSEVLVKFDHDAPKEHAYMAHCHLLEHEDTGMMLGFTV</sequence>
<dbReference type="InterPro" id="IPR011706">
    <property type="entry name" value="Cu-oxidase_C"/>
</dbReference>
<evidence type="ECO:0000259" key="11">
    <source>
        <dbReference type="Pfam" id="PF07732"/>
    </source>
</evidence>
<evidence type="ECO:0000313" key="13">
    <source>
        <dbReference type="Proteomes" id="UP000195338"/>
    </source>
</evidence>
<dbReference type="Proteomes" id="UP000195338">
    <property type="component" value="Unassembled WGS sequence"/>
</dbReference>
<keyword evidence="13" id="KW-1185">Reference proteome</keyword>
<feature type="chain" id="PRO_5047349770" description="Multicopper oxidase CueO" evidence="9">
    <location>
        <begin position="29"/>
        <end position="538"/>
    </location>
</feature>
<dbReference type="NCBIfam" id="NF008205">
    <property type="entry name" value="PRK10965.1"/>
    <property type="match status" value="1"/>
</dbReference>
<feature type="domain" description="Plastocyanin-like" evidence="11">
    <location>
        <begin position="53"/>
        <end position="166"/>
    </location>
</feature>
<dbReference type="EMBL" id="FLUX01000029">
    <property type="protein sequence ID" value="SBW25229.1"/>
    <property type="molecule type" value="Genomic_DNA"/>
</dbReference>